<keyword evidence="2" id="KW-1185">Reference proteome</keyword>
<name>A0A3S9XBI1_9GAMM</name>
<dbReference type="AlphaFoldDB" id="A0A3S9XBI1"/>
<proteinExistence type="predicted"/>
<protein>
    <submittedName>
        <fullName evidence="1">Uncharacterized protein</fullName>
    </submittedName>
</protein>
<accession>A0A3S9XBI1</accession>
<dbReference type="KEGG" id="emo:DM558_02965"/>
<dbReference type="EMBL" id="CP029822">
    <property type="protein sequence ID" value="AZS49804.1"/>
    <property type="molecule type" value="Genomic_DNA"/>
</dbReference>
<evidence type="ECO:0000313" key="1">
    <source>
        <dbReference type="EMBL" id="AZS49804.1"/>
    </source>
</evidence>
<evidence type="ECO:0000313" key="2">
    <source>
        <dbReference type="Proteomes" id="UP000273143"/>
    </source>
</evidence>
<dbReference type="Proteomes" id="UP000273143">
    <property type="component" value="Chromosome"/>
</dbReference>
<gene>
    <name evidence="1" type="ORF">DM558_02965</name>
</gene>
<organism evidence="1 2">
    <name type="scientific">Entomomonas moraniae</name>
    <dbReference type="NCBI Taxonomy" id="2213226"/>
    <lineage>
        <taxon>Bacteria</taxon>
        <taxon>Pseudomonadati</taxon>
        <taxon>Pseudomonadota</taxon>
        <taxon>Gammaproteobacteria</taxon>
        <taxon>Pseudomonadales</taxon>
        <taxon>Pseudomonadaceae</taxon>
        <taxon>Entomomonas</taxon>
    </lineage>
</organism>
<reference evidence="2" key="1">
    <citation type="submission" date="2018-06" db="EMBL/GenBank/DDBJ databases">
        <title>Complete genome of Pseudomonas insecticola strain QZS01.</title>
        <authorList>
            <person name="Wang J."/>
            <person name="Su Q."/>
        </authorList>
    </citation>
    <scope>NUCLEOTIDE SEQUENCE [LARGE SCALE GENOMIC DNA]</scope>
    <source>
        <strain evidence="2">QZS01</strain>
    </source>
</reference>
<sequence length="83" mass="9695">MAGYILNLKLELDSIKSVEKMKEKRQTLSKRIVWLKQFYMERCGITEIKMNDDNFTSKLNKGRASVVVEDDETKFLDDGSFVK</sequence>